<dbReference type="GO" id="GO:0016020">
    <property type="term" value="C:membrane"/>
    <property type="evidence" value="ECO:0007669"/>
    <property type="project" value="UniProtKB-SubCell"/>
</dbReference>
<evidence type="ECO:0000256" key="9">
    <source>
        <dbReference type="ARBA" id="ARBA00022737"/>
    </source>
</evidence>
<evidence type="ECO:0000256" key="8">
    <source>
        <dbReference type="ARBA" id="ARBA00022692"/>
    </source>
</evidence>
<keyword evidence="12 17" id="KW-1133">Transmembrane helix</keyword>
<evidence type="ECO:0000259" key="18">
    <source>
        <dbReference type="Pfam" id="PF08409"/>
    </source>
</evidence>
<dbReference type="SMART" id="SM00028">
    <property type="entry name" value="TPR"/>
    <property type="match status" value="6"/>
</dbReference>
<dbReference type="InterPro" id="IPR011990">
    <property type="entry name" value="TPR-like_helical_dom_sf"/>
</dbReference>
<evidence type="ECO:0000256" key="2">
    <source>
        <dbReference type="ARBA" id="ARBA00004141"/>
    </source>
</evidence>
<dbReference type="GO" id="GO:0005783">
    <property type="term" value="C:endoplasmic reticulum"/>
    <property type="evidence" value="ECO:0007669"/>
    <property type="project" value="UniProtKB-SubCell"/>
</dbReference>
<dbReference type="UniPathway" id="UPA00378"/>
<dbReference type="AlphaFoldDB" id="A0A2A4K6I1"/>
<feature type="repeat" description="TPR" evidence="16">
    <location>
        <begin position="643"/>
        <end position="676"/>
    </location>
</feature>
<evidence type="ECO:0000256" key="6">
    <source>
        <dbReference type="ARBA" id="ARBA00012839"/>
    </source>
</evidence>
<reference evidence="19" key="1">
    <citation type="submission" date="2017-09" db="EMBL/GenBank/DDBJ databases">
        <title>Contemporary evolution of a Lepidopteran species, Heliothis virescens, in response to modern agricultural practices.</title>
        <authorList>
            <person name="Fritz M.L."/>
            <person name="Deyonke A.M."/>
            <person name="Papanicolaou A."/>
            <person name="Micinski S."/>
            <person name="Westbrook J."/>
            <person name="Gould F."/>
        </authorList>
    </citation>
    <scope>NUCLEOTIDE SEQUENCE [LARGE SCALE GENOMIC DNA]</scope>
    <source>
        <strain evidence="19">HvINT-</strain>
        <tissue evidence="19">Whole body</tissue>
    </source>
</reference>
<keyword evidence="8 17" id="KW-0812">Transmembrane</keyword>
<dbReference type="PROSITE" id="PS50005">
    <property type="entry name" value="TPR"/>
    <property type="match status" value="3"/>
</dbReference>
<evidence type="ECO:0000256" key="1">
    <source>
        <dbReference type="ARBA" id="ARBA00003582"/>
    </source>
</evidence>
<dbReference type="GO" id="GO:0004169">
    <property type="term" value="F:dolichyl-phosphate-mannose-protein mannosyltransferase activity"/>
    <property type="evidence" value="ECO:0007669"/>
    <property type="project" value="UniProtKB-EC"/>
</dbReference>
<accession>A0A2A4K6I1</accession>
<evidence type="ECO:0000256" key="14">
    <source>
        <dbReference type="ARBA" id="ARBA00045085"/>
    </source>
</evidence>
<dbReference type="Pfam" id="PF13432">
    <property type="entry name" value="TPR_16"/>
    <property type="match status" value="1"/>
</dbReference>
<comment type="catalytic activity">
    <reaction evidence="15">
        <text>a di-trans,poly-cis-dolichyl beta-D-mannosyl phosphate + L-seryl-[protein] = 3-O-(alpha-D-mannosyl)-L-seryl-[protein] + a di-trans,poly-cis-dolichyl phosphate + H(+)</text>
        <dbReference type="Rhea" id="RHEA:17377"/>
        <dbReference type="Rhea" id="RHEA-COMP:9863"/>
        <dbReference type="Rhea" id="RHEA-COMP:13546"/>
        <dbReference type="Rhea" id="RHEA-COMP:19498"/>
        <dbReference type="Rhea" id="RHEA-COMP:19501"/>
        <dbReference type="ChEBI" id="CHEBI:15378"/>
        <dbReference type="ChEBI" id="CHEBI:29999"/>
        <dbReference type="ChEBI" id="CHEBI:57683"/>
        <dbReference type="ChEBI" id="CHEBI:58211"/>
        <dbReference type="ChEBI" id="CHEBI:137321"/>
        <dbReference type="EC" id="2.4.1.109"/>
    </reaction>
</comment>
<evidence type="ECO:0000256" key="11">
    <source>
        <dbReference type="ARBA" id="ARBA00022824"/>
    </source>
</evidence>
<dbReference type="InterPro" id="IPR052346">
    <property type="entry name" value="O-mannosyl-transferase_TMTC"/>
</dbReference>
<evidence type="ECO:0000256" key="15">
    <source>
        <dbReference type="ARBA" id="ARBA00045102"/>
    </source>
</evidence>
<dbReference type="InterPro" id="IPR013618">
    <property type="entry name" value="TMTC_DUF1736"/>
</dbReference>
<evidence type="ECO:0000256" key="3">
    <source>
        <dbReference type="ARBA" id="ARBA00004240"/>
    </source>
</evidence>
<keyword evidence="11" id="KW-0256">Endoplasmic reticulum</keyword>
<comment type="similarity">
    <text evidence="5">Belongs to the TMTC family.</text>
</comment>
<feature type="domain" description="DUF1736" evidence="18">
    <location>
        <begin position="283"/>
        <end position="352"/>
    </location>
</feature>
<dbReference type="PANTHER" id="PTHR44227">
    <property type="match status" value="1"/>
</dbReference>
<comment type="catalytic activity">
    <reaction evidence="14">
        <text>a di-trans,poly-cis-dolichyl beta-D-mannosyl phosphate + L-threonyl-[protein] = 3-O-(alpha-D-mannosyl)-L-threonyl-[protein] + a di-trans,poly-cis-dolichyl phosphate + H(+)</text>
        <dbReference type="Rhea" id="RHEA:53396"/>
        <dbReference type="Rhea" id="RHEA-COMP:11060"/>
        <dbReference type="Rhea" id="RHEA-COMP:13547"/>
        <dbReference type="Rhea" id="RHEA-COMP:19498"/>
        <dbReference type="Rhea" id="RHEA-COMP:19501"/>
        <dbReference type="ChEBI" id="CHEBI:15378"/>
        <dbReference type="ChEBI" id="CHEBI:30013"/>
        <dbReference type="ChEBI" id="CHEBI:57683"/>
        <dbReference type="ChEBI" id="CHEBI:58211"/>
        <dbReference type="ChEBI" id="CHEBI:137323"/>
        <dbReference type="EC" id="2.4.1.109"/>
    </reaction>
</comment>
<dbReference type="EMBL" id="NWSH01000076">
    <property type="protein sequence ID" value="PCG79875.1"/>
    <property type="molecule type" value="Genomic_DNA"/>
</dbReference>
<evidence type="ECO:0000256" key="12">
    <source>
        <dbReference type="ARBA" id="ARBA00022989"/>
    </source>
</evidence>
<dbReference type="Pfam" id="PF08409">
    <property type="entry name" value="TMTC_DUF1736"/>
    <property type="match status" value="1"/>
</dbReference>
<dbReference type="PANTHER" id="PTHR44227:SF3">
    <property type="entry name" value="PROTEIN O-MANNOSYL-TRANSFERASE TMTC4"/>
    <property type="match status" value="1"/>
</dbReference>
<feature type="transmembrane region" description="Helical" evidence="17">
    <location>
        <begin position="97"/>
        <end position="116"/>
    </location>
</feature>
<feature type="transmembrane region" description="Helical" evidence="17">
    <location>
        <begin position="260"/>
        <end position="280"/>
    </location>
</feature>
<dbReference type="Pfam" id="PF00515">
    <property type="entry name" value="TPR_1"/>
    <property type="match status" value="1"/>
</dbReference>
<dbReference type="GO" id="GO:0030968">
    <property type="term" value="P:endoplasmic reticulum unfolded protein response"/>
    <property type="evidence" value="ECO:0007669"/>
    <property type="project" value="TreeGrafter"/>
</dbReference>
<keyword evidence="9" id="KW-0677">Repeat</keyword>
<evidence type="ECO:0000256" key="7">
    <source>
        <dbReference type="ARBA" id="ARBA00022679"/>
    </source>
</evidence>
<comment type="caution">
    <text evidence="19">The sequence shown here is derived from an EMBL/GenBank/DDBJ whole genome shotgun (WGS) entry which is preliminary data.</text>
</comment>
<feature type="transmembrane region" description="Helical" evidence="17">
    <location>
        <begin position="305"/>
        <end position="324"/>
    </location>
</feature>
<keyword evidence="13 17" id="KW-0472">Membrane</keyword>
<dbReference type="Pfam" id="PF13424">
    <property type="entry name" value="TPR_12"/>
    <property type="match status" value="1"/>
</dbReference>
<comment type="subcellular location">
    <subcellularLocation>
        <location evidence="3">Endoplasmic reticulum</location>
    </subcellularLocation>
    <subcellularLocation>
        <location evidence="2">Membrane</location>
        <topology evidence="2">Multi-pass membrane protein</topology>
    </subcellularLocation>
</comment>
<dbReference type="InterPro" id="IPR019734">
    <property type="entry name" value="TPR_rpt"/>
</dbReference>
<dbReference type="PROSITE" id="PS50293">
    <property type="entry name" value="TPR_REGION"/>
    <property type="match status" value="2"/>
</dbReference>
<dbReference type="STRING" id="7102.A0A2A4K6I1"/>
<evidence type="ECO:0000313" key="19">
    <source>
        <dbReference type="EMBL" id="PCG79875.1"/>
    </source>
</evidence>
<evidence type="ECO:0000256" key="4">
    <source>
        <dbReference type="ARBA" id="ARBA00004922"/>
    </source>
</evidence>
<keyword evidence="10 16" id="KW-0802">TPR repeat</keyword>
<feature type="transmembrane region" description="Helical" evidence="17">
    <location>
        <begin position="428"/>
        <end position="446"/>
    </location>
</feature>
<feature type="transmembrane region" description="Helical" evidence="17">
    <location>
        <begin position="402"/>
        <end position="421"/>
    </location>
</feature>
<dbReference type="Gene3D" id="1.25.40.10">
    <property type="entry name" value="Tetratricopeptide repeat domain"/>
    <property type="match status" value="2"/>
</dbReference>
<comment type="pathway">
    <text evidence="4">Protein modification; protein glycosylation.</text>
</comment>
<dbReference type="SUPFAM" id="SSF48452">
    <property type="entry name" value="TPR-like"/>
    <property type="match status" value="1"/>
</dbReference>
<sequence length="728" mass="84239">MSLINYKLVIIICFSILPFLFTLKGDFVFDDSEAVVKNKDITSESWTDIFYNDFWGTNIQSNLSHKSYRPLTILSYRLNYVLNKKKLSSHQFKMTNLVSHVVCCLLVYKVFQTILLNEKKPSLSRQIETTQQQLSDLADRSKKWWQDTAYLATLLFAVHPVHVEAVCGIVGRADLLAAESFFQAFLCYHKSTIDENYKHCYLFTTIVMAGIAMLFKENGVTVLGFCLAYELTNMLWKKRNENRSTTMLRMDHVHHSIESIFRMICITAGIAALLYARWLVMGGTRPEFKPTDNPAAFANTPFSKVATYNFIYLLNLLLFIWPQWLCYDWSMGCIPLIESVTDSRIILIYAMHLYGLYLLESIWSGRKKTDKAVFLAAALIVIPFLPASNIFFPVGFVIAERILYIPSAGYCLLVVIGFNRLLFRRTRIFRRIGVFMFLLLLIIYSVRSWDRSRAWQNEYNLFISGLAVCPLNAKVHYNVAKVADASHQIPWALAEYKEAIRLYPEYYQSMNNLANLLKNQKQYEEAEFYLRSAVTYREDFPAAWMNLGILLAATGRFQESESAYKTAISHRKKYPDCYYNLGNLYLEMNKTEDAIQSWFQAISLNPKHVLAWTNLMALMDNSGQIDRALKVIPKVLSELPNAPSINFAIANMYGKINRYEEAEAHFLKAIELFNDNVKAIHYANLGVLYHRWKKYASAEEMYKNALKVDPSFKTARRNLENLRKLFNT</sequence>
<comment type="function">
    <text evidence="1">Transfers mannosyl residues to the hydroxyl group of serine or threonine residues.</text>
</comment>
<gene>
    <name evidence="19" type="ORF">B5V51_13341</name>
</gene>
<evidence type="ECO:0000256" key="10">
    <source>
        <dbReference type="ARBA" id="ARBA00022803"/>
    </source>
</evidence>
<evidence type="ECO:0000256" key="5">
    <source>
        <dbReference type="ARBA" id="ARBA00007882"/>
    </source>
</evidence>
<proteinExistence type="inferred from homology"/>
<name>A0A2A4K6I1_HELVI</name>
<protein>
    <recommendedName>
        <fullName evidence="6">dolichyl-phosphate-mannose--protein mannosyltransferase</fullName>
        <ecNumber evidence="6">2.4.1.109</ecNumber>
    </recommendedName>
</protein>
<keyword evidence="7" id="KW-0808">Transferase</keyword>
<evidence type="ECO:0000256" key="16">
    <source>
        <dbReference type="PROSITE-ProRule" id="PRU00339"/>
    </source>
</evidence>
<feature type="transmembrane region" description="Helical" evidence="17">
    <location>
        <begin position="344"/>
        <end position="360"/>
    </location>
</feature>
<dbReference type="EC" id="2.4.1.109" evidence="6"/>
<feature type="repeat" description="TPR" evidence="16">
    <location>
        <begin position="679"/>
        <end position="712"/>
    </location>
</feature>
<feature type="repeat" description="TPR" evidence="16">
    <location>
        <begin position="575"/>
        <end position="608"/>
    </location>
</feature>
<organism evidence="19">
    <name type="scientific">Heliothis virescens</name>
    <name type="common">Tobacco budworm moth</name>
    <dbReference type="NCBI Taxonomy" id="7102"/>
    <lineage>
        <taxon>Eukaryota</taxon>
        <taxon>Metazoa</taxon>
        <taxon>Ecdysozoa</taxon>
        <taxon>Arthropoda</taxon>
        <taxon>Hexapoda</taxon>
        <taxon>Insecta</taxon>
        <taxon>Pterygota</taxon>
        <taxon>Neoptera</taxon>
        <taxon>Endopterygota</taxon>
        <taxon>Lepidoptera</taxon>
        <taxon>Glossata</taxon>
        <taxon>Ditrysia</taxon>
        <taxon>Noctuoidea</taxon>
        <taxon>Noctuidae</taxon>
        <taxon>Heliothinae</taxon>
        <taxon>Heliothis</taxon>
    </lineage>
</organism>
<evidence type="ECO:0000256" key="17">
    <source>
        <dbReference type="SAM" id="Phobius"/>
    </source>
</evidence>
<feature type="transmembrane region" description="Helical" evidence="17">
    <location>
        <begin position="372"/>
        <end position="396"/>
    </location>
</feature>
<evidence type="ECO:0000256" key="13">
    <source>
        <dbReference type="ARBA" id="ARBA00023136"/>
    </source>
</evidence>